<sequence length="849" mass="91387">MSLIHRLLSSSESSHEAALAEESSSGENLSTVLMVFAVVIWFSLGHHLAHVSRYIGHGSAASLVGLVIGAVILVLRGIGTISTDTSDELLTFNHSSFFTFFLPPIILYAGLSVRKKSFFANFATIASLGIAGTYVAFSVIAAFLLIVAKATKFITLADCLALGCIFATTDSVAVLSVLDQDRAPLLFSLMFGEGVINDATSVALLHVVEGLGPSPTINGATIFIIFAKFFYLFILSLILGIAFGLGGAWMLKQCDASSTPQAVGLIGTTCYLSYLAGDEFKLSGIVSLFCCAVAMSHYGLHNISKHQRAASLSAFETLSSMAEGSVFVYVGLDSLDPQKWAETYITEVIYLFFVVMILLFVSRAAFLYPILLFHKKYGREALTHREITVAWFAGAMRGAVSVALVYYYYDPDGKTYDRQRSTLIAMTLAVVLISTLFFGAVTKPLLDLLLGPQEPAHGAHGDQAIELQKHKSPGPDAHGPSGGIGVGAAPMYSTVDVDESGYESDKTDATAFSDSYLVPFEQEDEEEDEDEPDTAGFISGRSDSVKKPISILIKPAGEVQQSNEPVHPLPQLSLKSQPTGTFIFGQNAAAARVPDPHSSSPTLSGWGSGIPAGAAHQEGPPSPATAEWVTFDGDQAPKRLPPRPSEVGDQSWEIQPAPASGPPVAFSSTEMAAVQSRLGRVIPAEHIHRVRFSTDHLGPAPTNPAGGGIGERPSKLRRLKTGGQQQPRFASVMEGPREDTPPPPDSTAEKQGQIAEWWATFDKRYMRPVFTKPEAEWSPRVNNPLDSPNRTQSMSAIPQERRRMSASGGIGDNRTLSLVPPMGLRRCQERASAANVDHSRNAWHRQQDC</sequence>
<keyword evidence="5" id="KW-0915">Sodium</keyword>
<reference evidence="14 15" key="1">
    <citation type="journal article" date="2024" name="Nat. Commun.">
        <title>Phylogenomics reveals the evolutionary origins of lichenization in chlorophyte algae.</title>
        <authorList>
            <person name="Puginier C."/>
            <person name="Libourel C."/>
            <person name="Otte J."/>
            <person name="Skaloud P."/>
            <person name="Haon M."/>
            <person name="Grisel S."/>
            <person name="Petersen M."/>
            <person name="Berrin J.G."/>
            <person name="Delaux P.M."/>
            <person name="Dal Grande F."/>
            <person name="Keller J."/>
        </authorList>
    </citation>
    <scope>NUCLEOTIDE SEQUENCE [LARGE SCALE GENOMIC DNA]</scope>
    <source>
        <strain evidence="14 15">SAG 2145</strain>
    </source>
</reference>
<evidence type="ECO:0000256" key="11">
    <source>
        <dbReference type="SAM" id="MobiDB-lite"/>
    </source>
</evidence>
<feature type="compositionally biased region" description="Acidic residues" evidence="11">
    <location>
        <begin position="522"/>
        <end position="533"/>
    </location>
</feature>
<evidence type="ECO:0000256" key="12">
    <source>
        <dbReference type="SAM" id="Phobius"/>
    </source>
</evidence>
<dbReference type="InterPro" id="IPR006153">
    <property type="entry name" value="Cation/H_exchanger_TM"/>
</dbReference>
<feature type="transmembrane region" description="Helical" evidence="12">
    <location>
        <begin position="153"/>
        <end position="178"/>
    </location>
</feature>
<feature type="transmembrane region" description="Helical" evidence="12">
    <location>
        <begin position="118"/>
        <end position="147"/>
    </location>
</feature>
<feature type="region of interest" description="Disordered" evidence="11">
    <location>
        <begin position="694"/>
        <end position="751"/>
    </location>
</feature>
<comment type="subcellular location">
    <subcellularLocation>
        <location evidence="1">Membrane</location>
        <topology evidence="1">Multi-pass membrane protein</topology>
    </subcellularLocation>
</comment>
<evidence type="ECO:0000256" key="4">
    <source>
        <dbReference type="ARBA" id="ARBA00022989"/>
    </source>
</evidence>
<keyword evidence="2" id="KW-0813">Transport</keyword>
<evidence type="ECO:0000313" key="15">
    <source>
        <dbReference type="Proteomes" id="UP001438707"/>
    </source>
</evidence>
<dbReference type="Pfam" id="PF00999">
    <property type="entry name" value="Na_H_Exchanger"/>
    <property type="match status" value="1"/>
</dbReference>
<feature type="transmembrane region" description="Helical" evidence="12">
    <location>
        <begin position="185"/>
        <end position="208"/>
    </location>
</feature>
<dbReference type="PRINTS" id="PR01084">
    <property type="entry name" value="NAHEXCHNGR"/>
</dbReference>
<dbReference type="AlphaFoldDB" id="A0AAW1RY32"/>
<dbReference type="EMBL" id="JALJOS010000006">
    <property type="protein sequence ID" value="KAK9838031.1"/>
    <property type="molecule type" value="Genomic_DNA"/>
</dbReference>
<keyword evidence="15" id="KW-1185">Reference proteome</keyword>
<evidence type="ECO:0000313" key="14">
    <source>
        <dbReference type="EMBL" id="KAK9838031.1"/>
    </source>
</evidence>
<feature type="transmembrane region" description="Helical" evidence="12">
    <location>
        <begin position="91"/>
        <end position="111"/>
    </location>
</feature>
<dbReference type="Gene3D" id="6.10.140.1330">
    <property type="match status" value="1"/>
</dbReference>
<keyword evidence="3 12" id="KW-0812">Transmembrane</keyword>
<feature type="transmembrane region" description="Helical" evidence="12">
    <location>
        <begin position="29"/>
        <end position="48"/>
    </location>
</feature>
<feature type="domain" description="Cation/H+ exchanger transmembrane" evidence="13">
    <location>
        <begin position="47"/>
        <end position="446"/>
    </location>
</feature>
<feature type="region of interest" description="Disordered" evidence="11">
    <location>
        <begin position="590"/>
        <end position="665"/>
    </location>
</feature>
<evidence type="ECO:0000256" key="3">
    <source>
        <dbReference type="ARBA" id="ARBA00022692"/>
    </source>
</evidence>
<dbReference type="PANTHER" id="PTHR10110">
    <property type="entry name" value="SODIUM/HYDROGEN EXCHANGER"/>
    <property type="match status" value="1"/>
</dbReference>
<comment type="catalytic activity">
    <reaction evidence="9">
        <text>Na(+)(in) + H(+)(out) = Na(+)(out) + H(+)(in)</text>
        <dbReference type="Rhea" id="RHEA:29419"/>
        <dbReference type="ChEBI" id="CHEBI:15378"/>
        <dbReference type="ChEBI" id="CHEBI:29101"/>
    </reaction>
</comment>
<evidence type="ECO:0000256" key="2">
    <source>
        <dbReference type="ARBA" id="ARBA00022448"/>
    </source>
</evidence>
<evidence type="ECO:0000259" key="13">
    <source>
        <dbReference type="Pfam" id="PF00999"/>
    </source>
</evidence>
<organism evidence="14 15">
    <name type="scientific">Apatococcus lobatus</name>
    <dbReference type="NCBI Taxonomy" id="904363"/>
    <lineage>
        <taxon>Eukaryota</taxon>
        <taxon>Viridiplantae</taxon>
        <taxon>Chlorophyta</taxon>
        <taxon>core chlorophytes</taxon>
        <taxon>Trebouxiophyceae</taxon>
        <taxon>Chlorellales</taxon>
        <taxon>Chlorellaceae</taxon>
        <taxon>Apatococcus</taxon>
    </lineage>
</organism>
<feature type="transmembrane region" description="Helical" evidence="12">
    <location>
        <begin position="220"/>
        <end position="246"/>
    </location>
</feature>
<comment type="catalytic activity">
    <reaction evidence="10">
        <text>K(+)(in) + H(+)(out) = K(+)(out) + H(+)(in)</text>
        <dbReference type="Rhea" id="RHEA:29467"/>
        <dbReference type="ChEBI" id="CHEBI:15378"/>
        <dbReference type="ChEBI" id="CHEBI:29103"/>
    </reaction>
</comment>
<feature type="compositionally biased region" description="Polar residues" evidence="11">
    <location>
        <begin position="780"/>
        <end position="796"/>
    </location>
</feature>
<feature type="transmembrane region" description="Helical" evidence="12">
    <location>
        <begin position="421"/>
        <end position="441"/>
    </location>
</feature>
<keyword evidence="8" id="KW-0739">Sodium transport</keyword>
<feature type="transmembrane region" description="Helical" evidence="12">
    <location>
        <begin position="60"/>
        <end position="79"/>
    </location>
</feature>
<dbReference type="GO" id="GO:0015385">
    <property type="term" value="F:sodium:proton antiporter activity"/>
    <property type="evidence" value="ECO:0007669"/>
    <property type="project" value="InterPro"/>
</dbReference>
<dbReference type="GO" id="GO:0098719">
    <property type="term" value="P:sodium ion import across plasma membrane"/>
    <property type="evidence" value="ECO:0007669"/>
    <property type="project" value="TreeGrafter"/>
</dbReference>
<dbReference type="GO" id="GO:0015386">
    <property type="term" value="F:potassium:proton antiporter activity"/>
    <property type="evidence" value="ECO:0007669"/>
    <property type="project" value="TreeGrafter"/>
</dbReference>
<evidence type="ECO:0000256" key="10">
    <source>
        <dbReference type="ARBA" id="ARBA00047912"/>
    </source>
</evidence>
<keyword evidence="4 12" id="KW-1133">Transmembrane helix</keyword>
<accession>A0AAW1RY32</accession>
<keyword evidence="6" id="KW-0406">Ion transport</keyword>
<dbReference type="Proteomes" id="UP001438707">
    <property type="component" value="Unassembled WGS sequence"/>
</dbReference>
<feature type="region of interest" description="Disordered" evidence="11">
    <location>
        <begin position="469"/>
        <end position="489"/>
    </location>
</feature>
<evidence type="ECO:0000256" key="5">
    <source>
        <dbReference type="ARBA" id="ARBA00023053"/>
    </source>
</evidence>
<feature type="region of interest" description="Disordered" evidence="11">
    <location>
        <begin position="522"/>
        <end position="542"/>
    </location>
</feature>
<keyword evidence="7 12" id="KW-0472">Membrane</keyword>
<evidence type="ECO:0000256" key="1">
    <source>
        <dbReference type="ARBA" id="ARBA00004141"/>
    </source>
</evidence>
<dbReference type="InterPro" id="IPR004709">
    <property type="entry name" value="NaH_exchanger"/>
</dbReference>
<feature type="region of interest" description="Disordered" evidence="11">
    <location>
        <begin position="777"/>
        <end position="849"/>
    </location>
</feature>
<dbReference type="PANTHER" id="PTHR10110:SF197">
    <property type="entry name" value="SODIUM_HYDROGEN EXCHANGER"/>
    <property type="match status" value="1"/>
</dbReference>
<proteinExistence type="predicted"/>
<evidence type="ECO:0000256" key="8">
    <source>
        <dbReference type="ARBA" id="ARBA00023201"/>
    </source>
</evidence>
<name>A0AAW1RY32_9CHLO</name>
<gene>
    <name evidence="14" type="ORF">WJX74_010028</name>
</gene>
<protein>
    <recommendedName>
        <fullName evidence="13">Cation/H+ exchanger transmembrane domain-containing protein</fullName>
    </recommendedName>
</protein>
<comment type="caution">
    <text evidence="14">The sequence shown here is derived from an EMBL/GenBank/DDBJ whole genome shotgun (WGS) entry which is preliminary data.</text>
</comment>
<dbReference type="GO" id="GO:0051453">
    <property type="term" value="P:regulation of intracellular pH"/>
    <property type="evidence" value="ECO:0007669"/>
    <property type="project" value="TreeGrafter"/>
</dbReference>
<evidence type="ECO:0000256" key="6">
    <source>
        <dbReference type="ARBA" id="ARBA00023065"/>
    </source>
</evidence>
<dbReference type="GO" id="GO:0005886">
    <property type="term" value="C:plasma membrane"/>
    <property type="evidence" value="ECO:0007669"/>
    <property type="project" value="TreeGrafter"/>
</dbReference>
<feature type="transmembrane region" description="Helical" evidence="12">
    <location>
        <begin position="344"/>
        <end position="368"/>
    </location>
</feature>
<dbReference type="InterPro" id="IPR018422">
    <property type="entry name" value="Cation/H_exchanger_CPA1"/>
</dbReference>
<evidence type="ECO:0000256" key="7">
    <source>
        <dbReference type="ARBA" id="ARBA00023136"/>
    </source>
</evidence>
<feature type="compositionally biased region" description="Basic and acidic residues" evidence="11">
    <location>
        <begin position="837"/>
        <end position="849"/>
    </location>
</feature>
<feature type="transmembrane region" description="Helical" evidence="12">
    <location>
        <begin position="389"/>
        <end position="409"/>
    </location>
</feature>
<evidence type="ECO:0000256" key="9">
    <source>
        <dbReference type="ARBA" id="ARBA00047524"/>
    </source>
</evidence>